<keyword evidence="1" id="KW-0479">Metal-binding</keyword>
<dbReference type="SUPFAM" id="SSF63748">
    <property type="entry name" value="Tudor/PWWP/MBT"/>
    <property type="match status" value="3"/>
</dbReference>
<sequence>MHKIDSEWITRNDRGIVPRSTVQGYVQKGFFYKCLLRNVSNDLDNFGLLHQPVRIALATRVQMSNLPPLLLPVIAGEYVQARISYVASFDRLFVQLANNARTIINVGKRLRELAKQRRKPLCNPECGTVIAALYPADRCYYRASICSKAGIDSMIVFYIDYGNMASVNISDAFLLEDADLLSVPPQAVQLIMEDVKKPRLTAEQIKNLLIDQTISAQINNVSDNEESFIANLFVKDEKNRNINLTEVILGERPAPALPVPKSVTIDNCLDSGDDIVDYKYQRRNDRRFENRRNRDCENDYKMTGPGKQNRGRSSSSNFCGNISRNFNDYSSGSSLRRSDSLCHNCGEPGHLDPHCSVYRRSGFAKDRSSDDSGRRRFVDNDSFTKSRFSSKGIGGPNDSCYLSARFGEPRRDSFEDRSVRPLRRRDQSPHSFLDHGTHRDDTTADKSGWKSGDWVGAPSTNMAESEKNCFFNGGFEKKVDKKEDAGNWIVNEASWDINNSASELVDNNGQIEASEGTSKNPAASSACNNFDDAGDAKPTPTGPNVQLSPSTLSRIESASLEEIKFGDTVGGLRSDDLAEADPLSFFVQLDRDKNKIEHLVLSDAQLPVNLPKLSSFEISQACIAHFMGYYYRAEIIGEESNEKKRVFFVDYGSVKDMDTSMLYVINNSLAEQFYTSRRIALHCRLHGVMPVASRREFDPKARKLFSELTANQNLSICFLQQSVKDIYEVTIMLSNGLFVSDILIVRGFAVPFKWGIGPPLPLYETLDVLRSDECDHVHPIFTVQLSDNLALIEQVNNGYVDCKKTVEVPRISDVVISYFEELSYRAEIIAKEINGNDTVYRVRFVDYGNESLCTKEELFALDRDQQPDEILYTPRQGIRCRIDGVRPVNHKEEWSEEAQKRIDSLLSSNTFEAFAGSPSVDGVYPIRAVVLKNLLNGEDDFGTNEVHNVNDKIDLANWLIAKGYAEMQDIWRDYPVKNLLADGEHEYGMFITEVDGQIIRARPCALANIKTVPLVTDTTIGLISLNNENKRAVLVSSANDEALKKYLLVDEGICVEERSAQFSGLSELYDSDGFLVRTCHRLSVQLRFTESLLDEKLREVVMGSAGNDPVKVILFEYSEDSYLISDILFSDSTTLIDKLEKAGKERIGEKELASDLVTNNLEQTSGGSSSLDEAIDLKPLNIGMKQTEHSENLITDQDPNFKSQV</sequence>
<dbReference type="PROSITE" id="PS50158">
    <property type="entry name" value="ZF_CCHC"/>
    <property type="match status" value="1"/>
</dbReference>
<dbReference type="AlphaFoldDB" id="A0A0R3S4W9"/>
<protein>
    <submittedName>
        <fullName evidence="6">CCHC-type domain-containing protein</fullName>
    </submittedName>
</protein>
<feature type="domain" description="Tudor" evidence="4">
    <location>
        <begin position="808"/>
        <end position="868"/>
    </location>
</feature>
<dbReference type="PANTHER" id="PTHR22948:SF29">
    <property type="entry name" value="FI02030P-RELATED"/>
    <property type="match status" value="1"/>
</dbReference>
<dbReference type="InterPro" id="IPR050621">
    <property type="entry name" value="Tudor_domain_containing"/>
</dbReference>
<keyword evidence="5" id="KW-1185">Reference proteome</keyword>
<dbReference type="Pfam" id="PF00567">
    <property type="entry name" value="TUDOR"/>
    <property type="match status" value="3"/>
</dbReference>
<feature type="region of interest" description="Disordered" evidence="2">
    <location>
        <begin position="412"/>
        <end position="460"/>
    </location>
</feature>
<dbReference type="InterPro" id="IPR035437">
    <property type="entry name" value="SNase_OB-fold_sf"/>
</dbReference>
<dbReference type="InterPro" id="IPR002999">
    <property type="entry name" value="Tudor"/>
</dbReference>
<dbReference type="PROSITE" id="PS50304">
    <property type="entry name" value="TUDOR"/>
    <property type="match status" value="3"/>
</dbReference>
<dbReference type="WBParaSite" id="EEL_0000983801-mRNA-1">
    <property type="protein sequence ID" value="EEL_0000983801-mRNA-1"/>
    <property type="gene ID" value="EEL_0000983801"/>
</dbReference>
<feature type="compositionally biased region" description="Basic and acidic residues" evidence="2">
    <location>
        <begin position="412"/>
        <end position="448"/>
    </location>
</feature>
<reference evidence="6" key="1">
    <citation type="submission" date="2017-02" db="UniProtKB">
        <authorList>
            <consortium name="WormBaseParasite"/>
        </authorList>
    </citation>
    <scope>IDENTIFICATION</scope>
</reference>
<evidence type="ECO:0000259" key="4">
    <source>
        <dbReference type="PROSITE" id="PS50304"/>
    </source>
</evidence>
<evidence type="ECO:0000313" key="5">
    <source>
        <dbReference type="Proteomes" id="UP000050640"/>
    </source>
</evidence>
<keyword evidence="1" id="KW-0862">Zinc</keyword>
<dbReference type="InterPro" id="IPR001878">
    <property type="entry name" value="Znf_CCHC"/>
</dbReference>
<feature type="compositionally biased region" description="Polar residues" evidence="2">
    <location>
        <begin position="512"/>
        <end position="528"/>
    </location>
</feature>
<dbReference type="PANTHER" id="PTHR22948">
    <property type="entry name" value="TUDOR DOMAIN CONTAINING PROTEIN"/>
    <property type="match status" value="1"/>
</dbReference>
<dbReference type="Gene3D" id="2.40.50.90">
    <property type="match status" value="3"/>
</dbReference>
<feature type="region of interest" description="Disordered" evidence="2">
    <location>
        <begin position="296"/>
        <end position="316"/>
    </location>
</feature>
<dbReference type="GO" id="GO:0008270">
    <property type="term" value="F:zinc ion binding"/>
    <property type="evidence" value="ECO:0007669"/>
    <property type="project" value="UniProtKB-KW"/>
</dbReference>
<feature type="region of interest" description="Disordered" evidence="2">
    <location>
        <begin position="512"/>
        <end position="550"/>
    </location>
</feature>
<proteinExistence type="predicted"/>
<evidence type="ECO:0000259" key="3">
    <source>
        <dbReference type="PROSITE" id="PS50158"/>
    </source>
</evidence>
<dbReference type="SMART" id="SM00333">
    <property type="entry name" value="TUDOR"/>
    <property type="match status" value="3"/>
</dbReference>
<feature type="domain" description="Tudor" evidence="4">
    <location>
        <begin position="615"/>
        <end position="672"/>
    </location>
</feature>
<keyword evidence="1" id="KW-0863">Zinc-finger</keyword>
<dbReference type="Proteomes" id="UP000050640">
    <property type="component" value="Unplaced"/>
</dbReference>
<evidence type="ECO:0000313" key="6">
    <source>
        <dbReference type="WBParaSite" id="EEL_0000983801-mRNA-1"/>
    </source>
</evidence>
<accession>A0A0R3S4W9</accession>
<evidence type="ECO:0000256" key="1">
    <source>
        <dbReference type="PROSITE-ProRule" id="PRU00047"/>
    </source>
</evidence>
<evidence type="ECO:0000256" key="2">
    <source>
        <dbReference type="SAM" id="MobiDB-lite"/>
    </source>
</evidence>
<dbReference type="GO" id="GO:0005737">
    <property type="term" value="C:cytoplasm"/>
    <property type="evidence" value="ECO:0007669"/>
    <property type="project" value="UniProtKB-ARBA"/>
</dbReference>
<dbReference type="GO" id="GO:0003676">
    <property type="term" value="F:nucleic acid binding"/>
    <property type="evidence" value="ECO:0007669"/>
    <property type="project" value="InterPro"/>
</dbReference>
<feature type="domain" description="Tudor" evidence="4">
    <location>
        <begin position="123"/>
        <end position="182"/>
    </location>
</feature>
<organism evidence="5 6">
    <name type="scientific">Elaeophora elaphi</name>
    <dbReference type="NCBI Taxonomy" id="1147741"/>
    <lineage>
        <taxon>Eukaryota</taxon>
        <taxon>Metazoa</taxon>
        <taxon>Ecdysozoa</taxon>
        <taxon>Nematoda</taxon>
        <taxon>Chromadorea</taxon>
        <taxon>Rhabditida</taxon>
        <taxon>Spirurina</taxon>
        <taxon>Spiruromorpha</taxon>
        <taxon>Filarioidea</taxon>
        <taxon>Onchocercidae</taxon>
        <taxon>Elaeophora</taxon>
    </lineage>
</organism>
<dbReference type="STRING" id="1147741.A0A0R3S4W9"/>
<name>A0A0R3S4W9_9BILA</name>
<dbReference type="Gene3D" id="2.30.30.140">
    <property type="match status" value="3"/>
</dbReference>
<feature type="domain" description="CCHC-type" evidence="3">
    <location>
        <begin position="342"/>
        <end position="355"/>
    </location>
</feature>